<comment type="similarity">
    <text evidence="3">Belongs to the GRAS family.</text>
</comment>
<evidence type="ECO:0000313" key="5">
    <source>
        <dbReference type="Proteomes" id="UP000288805"/>
    </source>
</evidence>
<dbReference type="AlphaFoldDB" id="A0A438GWA7"/>
<name>A0A438GWA7_VITVI</name>
<dbReference type="Pfam" id="PF03514">
    <property type="entry name" value="GRAS"/>
    <property type="match status" value="1"/>
</dbReference>
<dbReference type="PANTHER" id="PTHR31636">
    <property type="entry name" value="OSJNBA0084A10.13 PROTEIN-RELATED"/>
    <property type="match status" value="1"/>
</dbReference>
<proteinExistence type="inferred from homology"/>
<evidence type="ECO:0000256" key="3">
    <source>
        <dbReference type="PROSITE-ProRule" id="PRU01191"/>
    </source>
</evidence>
<dbReference type="Proteomes" id="UP000288805">
    <property type="component" value="Unassembled WGS sequence"/>
</dbReference>
<evidence type="ECO:0000256" key="1">
    <source>
        <dbReference type="ARBA" id="ARBA00023015"/>
    </source>
</evidence>
<gene>
    <name evidence="4" type="ORF">CK203_053339</name>
</gene>
<reference evidence="4 5" key="1">
    <citation type="journal article" date="2018" name="PLoS Genet.">
        <title>Population sequencing reveals clonal diversity and ancestral inbreeding in the grapevine cultivar Chardonnay.</title>
        <authorList>
            <person name="Roach M.J."/>
            <person name="Johnson D.L."/>
            <person name="Bohlmann J."/>
            <person name="van Vuuren H.J."/>
            <person name="Jones S.J."/>
            <person name="Pretorius I.S."/>
            <person name="Schmidt S.A."/>
            <person name="Borneman A.R."/>
        </authorList>
    </citation>
    <scope>NUCLEOTIDE SEQUENCE [LARGE SCALE GENOMIC DNA]</scope>
    <source>
        <strain evidence="5">cv. Chardonnay</strain>
        <tissue evidence="4">Leaf</tissue>
    </source>
</reference>
<keyword evidence="1" id="KW-0805">Transcription regulation</keyword>
<feature type="short sequence motif" description="VHIID" evidence="3">
    <location>
        <begin position="203"/>
        <end position="207"/>
    </location>
</feature>
<comment type="caution">
    <text evidence="3">Lacks conserved residue(s) required for the propagation of feature annotation.</text>
</comment>
<evidence type="ECO:0000256" key="2">
    <source>
        <dbReference type="ARBA" id="ARBA00023163"/>
    </source>
</evidence>
<organism evidence="4 5">
    <name type="scientific">Vitis vinifera</name>
    <name type="common">Grape</name>
    <dbReference type="NCBI Taxonomy" id="29760"/>
    <lineage>
        <taxon>Eukaryota</taxon>
        <taxon>Viridiplantae</taxon>
        <taxon>Streptophyta</taxon>
        <taxon>Embryophyta</taxon>
        <taxon>Tracheophyta</taxon>
        <taxon>Spermatophyta</taxon>
        <taxon>Magnoliopsida</taxon>
        <taxon>eudicotyledons</taxon>
        <taxon>Gunneridae</taxon>
        <taxon>Pentapetalae</taxon>
        <taxon>rosids</taxon>
        <taxon>Vitales</taxon>
        <taxon>Vitaceae</taxon>
        <taxon>Viteae</taxon>
        <taxon>Vitis</taxon>
    </lineage>
</organism>
<dbReference type="InterPro" id="IPR005202">
    <property type="entry name" value="TF_GRAS"/>
</dbReference>
<accession>A0A438GWA7</accession>
<keyword evidence="2" id="KW-0804">Transcription</keyword>
<evidence type="ECO:0000313" key="4">
    <source>
        <dbReference type="EMBL" id="RVW76478.1"/>
    </source>
</evidence>
<comment type="caution">
    <text evidence="4">The sequence shown here is derived from an EMBL/GenBank/DDBJ whole genome shotgun (WGS) entry which is preliminary data.</text>
</comment>
<dbReference type="PROSITE" id="PS50985">
    <property type="entry name" value="GRAS"/>
    <property type="match status" value="1"/>
</dbReference>
<protein>
    <submittedName>
        <fullName evidence="4">Uncharacterized protein</fullName>
    </submittedName>
</protein>
<sequence>MMQPDELLQFSWPCFNDTVSCLDEIAVYGSGIDADMESGFSLFNTIKDSPDLNSSHILQQRCLMSTCNDTEDMFGWLEEREKSYPSKQPLLKETTTGALAIHEHCSSGHAYGEAVEKGEAELAVVLMNRIQEKVSPAGEVVERLSYYLFQPTDKQTNYLRQESAKNFNVAFKAFYQIFPYGRFAHFAANSAVLEAMPHDAETIHIVDFDMEKGYNGLQ</sequence>
<dbReference type="EMBL" id="QGNW01000328">
    <property type="protein sequence ID" value="RVW76478.1"/>
    <property type="molecule type" value="Genomic_DNA"/>
</dbReference>